<accession>A0A6S7GEV7</accession>
<sequence length="292" mass="33484">MREITNEYTDKNKVEEGCNLNHCHNPDPICKNNGRCFPLKNKIATTCDCRWTGFTGPLCTETGLELTLDGTYKVKHRFTSRALNEEKYAFRIRTLQQNAILFYAGGPSNYGDFTLIEIKSSKLKVVVNFGSFVGPGTNYTATSSVEINDGKWHFVEYAKESYCFTLNVDMISTEVSLTNMGFRKMDYDDHSFLGEIAETPYKHDIKIQDFVWKVRWDTVNFVTGLFQTYEDYNAYFRVLPEYVLPIFDRKLPRTAQPLSYKITSSTPKPMSNTPTPSKHRCTEGRCSSKGMI</sequence>
<dbReference type="CDD" id="cd00110">
    <property type="entry name" value="LamG"/>
    <property type="match status" value="1"/>
</dbReference>
<dbReference type="InterPro" id="IPR013320">
    <property type="entry name" value="ConA-like_dom_sf"/>
</dbReference>
<dbReference type="Proteomes" id="UP001152795">
    <property type="component" value="Unassembled WGS sequence"/>
</dbReference>
<gene>
    <name evidence="4" type="ORF">PACLA_8A081650</name>
</gene>
<dbReference type="InterPro" id="IPR050372">
    <property type="entry name" value="Neurexin-related_CASP"/>
</dbReference>
<dbReference type="EMBL" id="CACRXK020001155">
    <property type="protein sequence ID" value="CAB3987316.1"/>
    <property type="molecule type" value="Genomic_DNA"/>
</dbReference>
<evidence type="ECO:0000256" key="3">
    <source>
        <dbReference type="SAM" id="MobiDB-lite"/>
    </source>
</evidence>
<evidence type="ECO:0000256" key="2">
    <source>
        <dbReference type="PROSITE-ProRule" id="PRU00076"/>
    </source>
</evidence>
<dbReference type="PANTHER" id="PTHR15036:SF85">
    <property type="entry name" value="SP2353, ISOFORM A"/>
    <property type="match status" value="1"/>
</dbReference>
<dbReference type="Pfam" id="PF02210">
    <property type="entry name" value="Laminin_G_2"/>
    <property type="match status" value="1"/>
</dbReference>
<keyword evidence="5" id="KW-1185">Reference proteome</keyword>
<organism evidence="4 5">
    <name type="scientific">Paramuricea clavata</name>
    <name type="common">Red gorgonian</name>
    <name type="synonym">Violescent sea-whip</name>
    <dbReference type="NCBI Taxonomy" id="317549"/>
    <lineage>
        <taxon>Eukaryota</taxon>
        <taxon>Metazoa</taxon>
        <taxon>Cnidaria</taxon>
        <taxon>Anthozoa</taxon>
        <taxon>Octocorallia</taxon>
        <taxon>Malacalcyonacea</taxon>
        <taxon>Plexauridae</taxon>
        <taxon>Paramuricea</taxon>
    </lineage>
</organism>
<evidence type="ECO:0000313" key="5">
    <source>
        <dbReference type="Proteomes" id="UP001152795"/>
    </source>
</evidence>
<dbReference type="PANTHER" id="PTHR15036">
    <property type="entry name" value="PIKACHURIN-LIKE PROTEIN"/>
    <property type="match status" value="1"/>
</dbReference>
<feature type="compositionally biased region" description="Polar residues" evidence="3">
    <location>
        <begin position="262"/>
        <end position="276"/>
    </location>
</feature>
<dbReference type="GO" id="GO:0016020">
    <property type="term" value="C:membrane"/>
    <property type="evidence" value="ECO:0007669"/>
    <property type="project" value="UniProtKB-SubCell"/>
</dbReference>
<feature type="disulfide bond" evidence="2">
    <location>
        <begin position="30"/>
        <end position="47"/>
    </location>
</feature>
<evidence type="ECO:0000256" key="1">
    <source>
        <dbReference type="ARBA" id="ARBA00023157"/>
    </source>
</evidence>
<name>A0A6S7GEV7_PARCT</name>
<dbReference type="Gene3D" id="2.10.25.10">
    <property type="entry name" value="Laminin"/>
    <property type="match status" value="1"/>
</dbReference>
<keyword evidence="1 2" id="KW-1015">Disulfide bond</keyword>
<dbReference type="SUPFAM" id="SSF49899">
    <property type="entry name" value="Concanavalin A-like lectins/glucanases"/>
    <property type="match status" value="1"/>
</dbReference>
<reference evidence="4" key="1">
    <citation type="submission" date="2020-04" db="EMBL/GenBank/DDBJ databases">
        <authorList>
            <person name="Alioto T."/>
            <person name="Alioto T."/>
            <person name="Gomez Garrido J."/>
        </authorList>
    </citation>
    <scope>NUCLEOTIDE SEQUENCE</scope>
    <source>
        <strain evidence="4">A484AB</strain>
    </source>
</reference>
<feature type="region of interest" description="Disordered" evidence="3">
    <location>
        <begin position="262"/>
        <end position="292"/>
    </location>
</feature>
<dbReference type="PROSITE" id="PS50026">
    <property type="entry name" value="EGF_3"/>
    <property type="match status" value="1"/>
</dbReference>
<protein>
    <submittedName>
        <fullName evidence="4">Neurexin-3-like isoform X1</fullName>
    </submittedName>
</protein>
<evidence type="ECO:0000313" key="4">
    <source>
        <dbReference type="EMBL" id="CAB3987316.1"/>
    </source>
</evidence>
<dbReference type="AlphaFoldDB" id="A0A6S7GEV7"/>
<dbReference type="InterPro" id="IPR000742">
    <property type="entry name" value="EGF"/>
</dbReference>
<dbReference type="Gene3D" id="2.60.120.200">
    <property type="match status" value="1"/>
</dbReference>
<dbReference type="PROSITE" id="PS50025">
    <property type="entry name" value="LAM_G_DOMAIN"/>
    <property type="match status" value="1"/>
</dbReference>
<dbReference type="SMART" id="SM00282">
    <property type="entry name" value="LamG"/>
    <property type="match status" value="1"/>
</dbReference>
<keyword evidence="2" id="KW-0245">EGF-like domain</keyword>
<proteinExistence type="predicted"/>
<comment type="caution">
    <text evidence="4">The sequence shown here is derived from an EMBL/GenBank/DDBJ whole genome shotgun (WGS) entry which is preliminary data.</text>
</comment>
<dbReference type="InterPro" id="IPR001791">
    <property type="entry name" value="Laminin_G"/>
</dbReference>
<dbReference type="OrthoDB" id="5989513at2759"/>
<comment type="caution">
    <text evidence="2">Lacks conserved residue(s) required for the propagation of feature annotation.</text>
</comment>